<dbReference type="AlphaFoldDB" id="A0A0A9D4G4"/>
<protein>
    <submittedName>
        <fullName evidence="1">Uncharacterized protein</fullName>
    </submittedName>
</protein>
<dbReference type="EMBL" id="GBRH01215189">
    <property type="protein sequence ID" value="JAD82706.1"/>
    <property type="molecule type" value="Transcribed_RNA"/>
</dbReference>
<proteinExistence type="predicted"/>
<reference evidence="1" key="2">
    <citation type="journal article" date="2015" name="Data Brief">
        <title>Shoot transcriptome of the giant reed, Arundo donax.</title>
        <authorList>
            <person name="Barrero R.A."/>
            <person name="Guerrero F.D."/>
            <person name="Moolhuijzen P."/>
            <person name="Goolsby J.A."/>
            <person name="Tidwell J."/>
            <person name="Bellgard S.E."/>
            <person name="Bellgard M.I."/>
        </authorList>
    </citation>
    <scope>NUCLEOTIDE SEQUENCE</scope>
    <source>
        <tissue evidence="1">Shoot tissue taken approximately 20 cm above the soil surface</tissue>
    </source>
</reference>
<accession>A0A0A9D4G4</accession>
<reference evidence="1" key="1">
    <citation type="submission" date="2014-09" db="EMBL/GenBank/DDBJ databases">
        <authorList>
            <person name="Magalhaes I.L.F."/>
            <person name="Oliveira U."/>
            <person name="Santos F.R."/>
            <person name="Vidigal T.H.D.A."/>
            <person name="Brescovit A.D."/>
            <person name="Santos A.J."/>
        </authorList>
    </citation>
    <scope>NUCLEOTIDE SEQUENCE</scope>
    <source>
        <tissue evidence="1">Shoot tissue taken approximately 20 cm above the soil surface</tissue>
    </source>
</reference>
<evidence type="ECO:0000313" key="1">
    <source>
        <dbReference type="EMBL" id="JAD82706.1"/>
    </source>
</evidence>
<name>A0A0A9D4G4_ARUDO</name>
<sequence length="72" mass="8468">MQLRRTYTKTNVKMSLKLAQWIRQFSGQTYYALRHFEYHASESYAILKESVPYDLCGEQGYSIPNGCTMLHL</sequence>
<organism evidence="1">
    <name type="scientific">Arundo donax</name>
    <name type="common">Giant reed</name>
    <name type="synonym">Donax arundinaceus</name>
    <dbReference type="NCBI Taxonomy" id="35708"/>
    <lineage>
        <taxon>Eukaryota</taxon>
        <taxon>Viridiplantae</taxon>
        <taxon>Streptophyta</taxon>
        <taxon>Embryophyta</taxon>
        <taxon>Tracheophyta</taxon>
        <taxon>Spermatophyta</taxon>
        <taxon>Magnoliopsida</taxon>
        <taxon>Liliopsida</taxon>
        <taxon>Poales</taxon>
        <taxon>Poaceae</taxon>
        <taxon>PACMAD clade</taxon>
        <taxon>Arundinoideae</taxon>
        <taxon>Arundineae</taxon>
        <taxon>Arundo</taxon>
    </lineage>
</organism>